<sequence length="264" mass="29109">MHGTYNQINNISNMLPANSPSFCRMARWRPATNPSGPDAKILASSSNPKDGRDSDDPFGIKALEKAGIIVKEARSTESRPDSAISFGSTRPSNKTSTLGELQTTSSSSSFTSHSPSHSTGKSSKFKELFDYNNNTPIDMSSMPSLDECWEQDQKAYNLFKRQHSASFSREEHYRASQAFETTFCEPQQQPKVTSVSEASHDSLLLLQPPSPPFLTPPGQKIRTFTPPRVVSTPLDVVTEMARGPLKGWRKILLGKKGKKGKKNT</sequence>
<gene>
    <name evidence="2" type="ORF">AC579_6126</name>
</gene>
<protein>
    <submittedName>
        <fullName evidence="2">Uncharacterized protein</fullName>
    </submittedName>
</protein>
<feature type="compositionally biased region" description="Polar residues" evidence="1">
    <location>
        <begin position="85"/>
        <end position="94"/>
    </location>
</feature>
<dbReference type="AlphaFoldDB" id="A0A139IM81"/>
<dbReference type="Proteomes" id="UP000073492">
    <property type="component" value="Unassembled WGS sequence"/>
</dbReference>
<reference evidence="2 3" key="1">
    <citation type="submission" date="2015-07" db="EMBL/GenBank/DDBJ databases">
        <title>Comparative genomics of the Sigatoka disease complex on banana suggests a link between parallel evolutionary changes in Pseudocercospora fijiensis and Pseudocercospora eumusae and increased virulence on the banana host.</title>
        <authorList>
            <person name="Chang T.-C."/>
            <person name="Salvucci A."/>
            <person name="Crous P.W."/>
            <person name="Stergiopoulos I."/>
        </authorList>
    </citation>
    <scope>NUCLEOTIDE SEQUENCE [LARGE SCALE GENOMIC DNA]</scope>
    <source>
        <strain evidence="2 3">CBS 116634</strain>
    </source>
</reference>
<name>A0A139IM81_9PEZI</name>
<feature type="region of interest" description="Disordered" evidence="1">
    <location>
        <begin position="28"/>
        <end position="123"/>
    </location>
</feature>
<accession>A0A139IM81</accession>
<keyword evidence="3" id="KW-1185">Reference proteome</keyword>
<proteinExistence type="predicted"/>
<dbReference type="EMBL" id="LFZO01000053">
    <property type="protein sequence ID" value="KXT15656.1"/>
    <property type="molecule type" value="Genomic_DNA"/>
</dbReference>
<comment type="caution">
    <text evidence="2">The sequence shown here is derived from an EMBL/GenBank/DDBJ whole genome shotgun (WGS) entry which is preliminary data.</text>
</comment>
<evidence type="ECO:0000313" key="2">
    <source>
        <dbReference type="EMBL" id="KXT15656.1"/>
    </source>
</evidence>
<organism evidence="2 3">
    <name type="scientific">Pseudocercospora musae</name>
    <dbReference type="NCBI Taxonomy" id="113226"/>
    <lineage>
        <taxon>Eukaryota</taxon>
        <taxon>Fungi</taxon>
        <taxon>Dikarya</taxon>
        <taxon>Ascomycota</taxon>
        <taxon>Pezizomycotina</taxon>
        <taxon>Dothideomycetes</taxon>
        <taxon>Dothideomycetidae</taxon>
        <taxon>Mycosphaerellales</taxon>
        <taxon>Mycosphaerellaceae</taxon>
        <taxon>Pseudocercospora</taxon>
    </lineage>
</organism>
<evidence type="ECO:0000313" key="3">
    <source>
        <dbReference type="Proteomes" id="UP000073492"/>
    </source>
</evidence>
<feature type="compositionally biased region" description="Low complexity" evidence="1">
    <location>
        <begin position="95"/>
        <end position="122"/>
    </location>
</feature>
<feature type="region of interest" description="Disordered" evidence="1">
    <location>
        <begin position="204"/>
        <end position="226"/>
    </location>
</feature>
<dbReference type="OrthoDB" id="3650344at2759"/>
<evidence type="ECO:0000256" key="1">
    <source>
        <dbReference type="SAM" id="MobiDB-lite"/>
    </source>
</evidence>
<feature type="compositionally biased region" description="Basic and acidic residues" evidence="1">
    <location>
        <begin position="71"/>
        <end position="80"/>
    </location>
</feature>